<name>A0AA86NJF9_9EUKA</name>
<accession>A0AA86NJF9</accession>
<dbReference type="EMBL" id="CATOUU010000199">
    <property type="protein sequence ID" value="CAI9920370.1"/>
    <property type="molecule type" value="Genomic_DNA"/>
</dbReference>
<protein>
    <submittedName>
        <fullName evidence="3">Sgt1-like protein</fullName>
    </submittedName>
    <submittedName>
        <fullName evidence="4">Sgt1-like_protein</fullName>
    </submittedName>
</protein>
<feature type="domain" description="SGS" evidence="2">
    <location>
        <begin position="103"/>
        <end position="196"/>
    </location>
</feature>
<gene>
    <name evidence="4" type="ORF">HINF_LOCUS54013</name>
    <name evidence="3" type="ORF">HINF_LOCUS8015</name>
</gene>
<organism evidence="3">
    <name type="scientific">Hexamita inflata</name>
    <dbReference type="NCBI Taxonomy" id="28002"/>
    <lineage>
        <taxon>Eukaryota</taxon>
        <taxon>Metamonada</taxon>
        <taxon>Diplomonadida</taxon>
        <taxon>Hexamitidae</taxon>
        <taxon>Hexamitinae</taxon>
        <taxon>Hexamita</taxon>
    </lineage>
</organism>
<feature type="region of interest" description="Disordered" evidence="1">
    <location>
        <begin position="162"/>
        <end position="196"/>
    </location>
</feature>
<evidence type="ECO:0000313" key="4">
    <source>
        <dbReference type="EMBL" id="CAL6069512.1"/>
    </source>
</evidence>
<sequence>MSDQENKDKPQETEEEQYARIKAIEKLEARNFPKVNYKWYELGTNICIELYEKNLQEGDVTVRLHESDASQLYLTLRGEEHHFDLYGTVKDLSVTLKKTKAEIRMISTGTPAHFPVLLKCEGRINAAKEKKYKELDKIGEADKSNNLNDFFQNIFNSGDDERKKAMMKSMQESGGTVLSTNWSEVGKGKVEPKPGH</sequence>
<keyword evidence="5" id="KW-1185">Reference proteome</keyword>
<dbReference type="InterPro" id="IPR008978">
    <property type="entry name" value="HSP20-like_chaperone"/>
</dbReference>
<dbReference type="InterPro" id="IPR007699">
    <property type="entry name" value="SGS_dom"/>
</dbReference>
<dbReference type="Pfam" id="PF05002">
    <property type="entry name" value="SGS"/>
    <property type="match status" value="1"/>
</dbReference>
<feature type="compositionally biased region" description="Basic and acidic residues" evidence="1">
    <location>
        <begin position="186"/>
        <end position="196"/>
    </location>
</feature>
<evidence type="ECO:0000313" key="3">
    <source>
        <dbReference type="EMBL" id="CAI9920370.1"/>
    </source>
</evidence>
<evidence type="ECO:0000256" key="1">
    <source>
        <dbReference type="SAM" id="MobiDB-lite"/>
    </source>
</evidence>
<dbReference type="InterPro" id="IPR044563">
    <property type="entry name" value="Sgt1-like"/>
</dbReference>
<dbReference type="GO" id="GO:0051087">
    <property type="term" value="F:protein-folding chaperone binding"/>
    <property type="evidence" value="ECO:0007669"/>
    <property type="project" value="InterPro"/>
</dbReference>
<evidence type="ECO:0000259" key="2">
    <source>
        <dbReference type="PROSITE" id="PS51048"/>
    </source>
</evidence>
<feature type="compositionally biased region" description="Polar residues" evidence="1">
    <location>
        <begin position="170"/>
        <end position="183"/>
    </location>
</feature>
<dbReference type="EMBL" id="CAXDID020000278">
    <property type="protein sequence ID" value="CAL6069512.1"/>
    <property type="molecule type" value="Genomic_DNA"/>
</dbReference>
<evidence type="ECO:0000313" key="5">
    <source>
        <dbReference type="Proteomes" id="UP001642409"/>
    </source>
</evidence>
<reference evidence="4 5" key="2">
    <citation type="submission" date="2024-07" db="EMBL/GenBank/DDBJ databases">
        <authorList>
            <person name="Akdeniz Z."/>
        </authorList>
    </citation>
    <scope>NUCLEOTIDE SEQUENCE [LARGE SCALE GENOMIC DNA]</scope>
</reference>
<comment type="caution">
    <text evidence="3">The sequence shown here is derived from an EMBL/GenBank/DDBJ whole genome shotgun (WGS) entry which is preliminary data.</text>
</comment>
<reference evidence="3" key="1">
    <citation type="submission" date="2023-06" db="EMBL/GenBank/DDBJ databases">
        <authorList>
            <person name="Kurt Z."/>
        </authorList>
    </citation>
    <scope>NUCLEOTIDE SEQUENCE</scope>
</reference>
<proteinExistence type="predicted"/>
<dbReference type="PROSITE" id="PS51048">
    <property type="entry name" value="SGS"/>
    <property type="match status" value="1"/>
</dbReference>
<dbReference type="Proteomes" id="UP001642409">
    <property type="component" value="Unassembled WGS sequence"/>
</dbReference>
<dbReference type="Gene3D" id="2.60.40.790">
    <property type="match status" value="1"/>
</dbReference>
<dbReference type="SUPFAM" id="SSF49764">
    <property type="entry name" value="HSP20-like chaperones"/>
    <property type="match status" value="1"/>
</dbReference>
<dbReference type="PANTHER" id="PTHR45862">
    <property type="entry name" value="PROTEIN SGT1 HOMOLOG"/>
    <property type="match status" value="1"/>
</dbReference>
<dbReference type="AlphaFoldDB" id="A0AA86NJF9"/>